<keyword evidence="3" id="KW-1185">Reference proteome</keyword>
<feature type="region of interest" description="Disordered" evidence="1">
    <location>
        <begin position="1"/>
        <end position="29"/>
    </location>
</feature>
<evidence type="ECO:0000256" key="1">
    <source>
        <dbReference type="SAM" id="MobiDB-lite"/>
    </source>
</evidence>
<evidence type="ECO:0000313" key="2">
    <source>
        <dbReference type="EMBL" id="CAB3849706.1"/>
    </source>
</evidence>
<feature type="compositionally biased region" description="Polar residues" evidence="1">
    <location>
        <begin position="11"/>
        <end position="22"/>
    </location>
</feature>
<sequence length="68" mass="7175">MATMARPRPASIQSSELPSSAGTLRPRLEMNTPGSGLCAWRGPGMFSVISAYQKNNCSSSGTLRITST</sequence>
<protein>
    <submittedName>
        <fullName evidence="2">Uncharacterized protein</fullName>
    </submittedName>
</protein>
<dbReference type="AlphaFoldDB" id="A0A6S7DR33"/>
<dbReference type="EMBL" id="CADIKW010000003">
    <property type="protein sequence ID" value="CAB3849706.1"/>
    <property type="molecule type" value="Genomic_DNA"/>
</dbReference>
<reference evidence="2 3" key="1">
    <citation type="submission" date="2020-04" db="EMBL/GenBank/DDBJ databases">
        <authorList>
            <person name="De Canck E."/>
        </authorList>
    </citation>
    <scope>NUCLEOTIDE SEQUENCE [LARGE SCALE GENOMIC DNA]</scope>
    <source>
        <strain evidence="2 3">LMG 26841</strain>
    </source>
</reference>
<name>A0A6S7DR33_9BURK</name>
<gene>
    <name evidence="2" type="ORF">LMG26841_01884</name>
</gene>
<accession>A0A6S7DR33</accession>
<proteinExistence type="predicted"/>
<organism evidence="2 3">
    <name type="scientific">Achromobacter dolens</name>
    <dbReference type="NCBI Taxonomy" id="1287738"/>
    <lineage>
        <taxon>Bacteria</taxon>
        <taxon>Pseudomonadati</taxon>
        <taxon>Pseudomonadota</taxon>
        <taxon>Betaproteobacteria</taxon>
        <taxon>Burkholderiales</taxon>
        <taxon>Alcaligenaceae</taxon>
        <taxon>Achromobacter</taxon>
    </lineage>
</organism>
<evidence type="ECO:0000313" key="3">
    <source>
        <dbReference type="Proteomes" id="UP000494272"/>
    </source>
</evidence>
<dbReference type="Proteomes" id="UP000494272">
    <property type="component" value="Unassembled WGS sequence"/>
</dbReference>